<evidence type="ECO:0000313" key="4">
    <source>
        <dbReference type="EMBL" id="MCD5316261.1"/>
    </source>
</evidence>
<dbReference type="Gene3D" id="1.10.4100.10">
    <property type="entry name" value="2-methylcitrate dehydratase PrpD"/>
    <property type="match status" value="1"/>
</dbReference>
<comment type="caution">
    <text evidence="4">The sequence shown here is derived from an EMBL/GenBank/DDBJ whole genome shotgun (WGS) entry which is preliminary data.</text>
</comment>
<feature type="domain" description="MmgE/PrpD C-terminal" evidence="3">
    <location>
        <begin position="269"/>
        <end position="423"/>
    </location>
</feature>
<comment type="similarity">
    <text evidence="1">Belongs to the PrpD family.</text>
</comment>
<feature type="domain" description="MmgE/PrpD N-terminal" evidence="2">
    <location>
        <begin position="8"/>
        <end position="242"/>
    </location>
</feature>
<dbReference type="EMBL" id="JAJOMB010000028">
    <property type="protein sequence ID" value="MCD5316261.1"/>
    <property type="molecule type" value="Genomic_DNA"/>
</dbReference>
<dbReference type="Pfam" id="PF03972">
    <property type="entry name" value="MmgE_PrpD_N"/>
    <property type="match status" value="1"/>
</dbReference>
<evidence type="ECO:0000259" key="2">
    <source>
        <dbReference type="Pfam" id="PF03972"/>
    </source>
</evidence>
<dbReference type="InterPro" id="IPR045337">
    <property type="entry name" value="MmgE_PrpD_C"/>
</dbReference>
<gene>
    <name evidence="4" type="ORF">LR394_35725</name>
</gene>
<dbReference type="PANTHER" id="PTHR16943">
    <property type="entry name" value="2-METHYLCITRATE DEHYDRATASE-RELATED"/>
    <property type="match status" value="1"/>
</dbReference>
<dbReference type="InterPro" id="IPR042188">
    <property type="entry name" value="MmgE/PrpD_sf_2"/>
</dbReference>
<accession>A0A9X1NM53</accession>
<dbReference type="SUPFAM" id="SSF103378">
    <property type="entry name" value="2-methylcitrate dehydratase PrpD"/>
    <property type="match status" value="1"/>
</dbReference>
<organism evidence="4 5">
    <name type="scientific">Kineosporia babensis</name>
    <dbReference type="NCBI Taxonomy" id="499548"/>
    <lineage>
        <taxon>Bacteria</taxon>
        <taxon>Bacillati</taxon>
        <taxon>Actinomycetota</taxon>
        <taxon>Actinomycetes</taxon>
        <taxon>Kineosporiales</taxon>
        <taxon>Kineosporiaceae</taxon>
        <taxon>Kineosporia</taxon>
    </lineage>
</organism>
<protein>
    <submittedName>
        <fullName evidence="4">MmgE/PrpD family protein</fullName>
    </submittedName>
</protein>
<evidence type="ECO:0000313" key="5">
    <source>
        <dbReference type="Proteomes" id="UP001138997"/>
    </source>
</evidence>
<sequence length="454" mass="47094">MTSLSQRLADAAVSAAADIPAEVDRSARLHLLDSLAVGSLGAARGPVRGLRSLPKGETGKATVIGSSASASAPEAALLNGSFIHSLEYDDTHVASVMHGSATLTPAALAAAETAEVGGARMIAAYAVGWEVLIRMGLASPGTLQAQGFQTTSAAGPFAAALVSVLVQGDTEHAVNALGIAGSQPGGTFAFLAGGDTVKAAQPGWAAHSGLWAADLARHGVTGPSGVLDGDYGFYRLYADDERAPQRLGAELDSLGHTWHLPDAAFKLVPCCHFIHPYVEAVQQLTAQGLTWENVASWRVRVAPGAAPVIAEPWSTRQLPAKAHDVRWSLPYVMAAQLVDGTVGLDLFEAPIGGARADLAARMTCEPWADSGFPARFPAWVEVSTTDGRQLQAEVNDVLGGAGRPVPEESVLAKTRTCLAEAGLPSSAIELIVTMVLDEKDFDPAALGGLLRLRR</sequence>
<evidence type="ECO:0000259" key="3">
    <source>
        <dbReference type="Pfam" id="PF19305"/>
    </source>
</evidence>
<dbReference type="PANTHER" id="PTHR16943:SF8">
    <property type="entry name" value="2-METHYLCITRATE DEHYDRATASE"/>
    <property type="match status" value="1"/>
</dbReference>
<name>A0A9X1NM53_9ACTN</name>
<dbReference type="Proteomes" id="UP001138997">
    <property type="component" value="Unassembled WGS sequence"/>
</dbReference>
<proteinExistence type="inferred from homology"/>
<dbReference type="RefSeq" id="WP_231449114.1">
    <property type="nucleotide sequence ID" value="NZ_JAJOMB010000028.1"/>
</dbReference>
<dbReference type="Gene3D" id="3.30.1330.120">
    <property type="entry name" value="2-methylcitrate dehydratase PrpD"/>
    <property type="match status" value="1"/>
</dbReference>
<reference evidence="4" key="1">
    <citation type="submission" date="2021-11" db="EMBL/GenBank/DDBJ databases">
        <title>Streptomyces corallinus and Kineosporia corallina sp. nov., two new coral-derived marine actinobacteria.</title>
        <authorList>
            <person name="Buangrab K."/>
            <person name="Sutthacheep M."/>
            <person name="Yeemin T."/>
            <person name="Harunari E."/>
            <person name="Igarashi Y."/>
            <person name="Sripreechasak P."/>
            <person name="Kanchanasin P."/>
            <person name="Tanasupawat S."/>
            <person name="Phongsopitanun W."/>
        </authorList>
    </citation>
    <scope>NUCLEOTIDE SEQUENCE</scope>
    <source>
        <strain evidence="4">JCM 31032</strain>
    </source>
</reference>
<dbReference type="Pfam" id="PF19305">
    <property type="entry name" value="MmgE_PrpD_C"/>
    <property type="match status" value="1"/>
</dbReference>
<dbReference type="AlphaFoldDB" id="A0A9X1NM53"/>
<dbReference type="InterPro" id="IPR036148">
    <property type="entry name" value="MmgE/PrpD_sf"/>
</dbReference>
<dbReference type="InterPro" id="IPR005656">
    <property type="entry name" value="MmgE_PrpD"/>
</dbReference>
<keyword evidence="5" id="KW-1185">Reference proteome</keyword>
<dbReference type="InterPro" id="IPR045336">
    <property type="entry name" value="MmgE_PrpD_N"/>
</dbReference>
<dbReference type="GO" id="GO:0016829">
    <property type="term" value="F:lyase activity"/>
    <property type="evidence" value="ECO:0007669"/>
    <property type="project" value="InterPro"/>
</dbReference>
<evidence type="ECO:0000256" key="1">
    <source>
        <dbReference type="ARBA" id="ARBA00006174"/>
    </source>
</evidence>
<dbReference type="InterPro" id="IPR042183">
    <property type="entry name" value="MmgE/PrpD_sf_1"/>
</dbReference>